<sequence>MKRLLKFTPVLILLLIVSACSSIKVASDYEKGTTFEQYKTYAFYKTGIDKAEISDLDKKRILRAIETEMTNKGFVKSENPDILISIFTKAREEINIYNNNNMGWGPYGYGWGWSPYYYNNFNNTSVTSSTEGTLFIDLIDASKKELVWQGVGSGYLTENMNKKEERINEFVGKILENYPPELKK</sequence>
<dbReference type="AlphaFoldDB" id="T2KNU2"/>
<keyword evidence="1" id="KW-0732">Signal</keyword>
<feature type="signal peptide" evidence="1">
    <location>
        <begin position="1"/>
        <end position="26"/>
    </location>
</feature>
<protein>
    <recommendedName>
        <fullName evidence="2">DUF4136 domain-containing protein</fullName>
    </recommendedName>
</protein>
<feature type="domain" description="DUF4136" evidence="2">
    <location>
        <begin position="25"/>
        <end position="180"/>
    </location>
</feature>
<evidence type="ECO:0000313" key="4">
    <source>
        <dbReference type="Proteomes" id="UP000016160"/>
    </source>
</evidence>
<dbReference type="RefSeq" id="WP_038531783.1">
    <property type="nucleotide sequence ID" value="NZ_HG315671.1"/>
</dbReference>
<evidence type="ECO:0000259" key="2">
    <source>
        <dbReference type="Pfam" id="PF13590"/>
    </source>
</evidence>
<dbReference type="PROSITE" id="PS51257">
    <property type="entry name" value="PROKAR_LIPOPROTEIN"/>
    <property type="match status" value="1"/>
</dbReference>
<dbReference type="Gene3D" id="3.30.160.670">
    <property type="match status" value="1"/>
</dbReference>
<dbReference type="OrthoDB" id="5432251at2"/>
<reference evidence="3 4" key="1">
    <citation type="journal article" date="2013" name="Appl. Environ. Microbiol.">
        <title>The genome of the alga-associated marine flavobacterium Formosa agariphila KMM 3901T reveals a broad potential for degradation of algal polysaccharides.</title>
        <authorList>
            <person name="Mann A.J."/>
            <person name="Hahnke R.L."/>
            <person name="Huang S."/>
            <person name="Werner J."/>
            <person name="Xing P."/>
            <person name="Barbeyron T."/>
            <person name="Huettel B."/>
            <person name="Stueber K."/>
            <person name="Reinhardt R."/>
            <person name="Harder J."/>
            <person name="Gloeckner F.O."/>
            <person name="Amann R.I."/>
            <person name="Teeling H."/>
        </authorList>
    </citation>
    <scope>NUCLEOTIDE SEQUENCE [LARGE SCALE GENOMIC DNA]</scope>
    <source>
        <strain evidence="4">DSM 15362 / KCTC 12365 / LMG 23005 / KMM 3901</strain>
    </source>
</reference>
<proteinExistence type="predicted"/>
<dbReference type="EMBL" id="HG315671">
    <property type="protein sequence ID" value="CDF80537.1"/>
    <property type="molecule type" value="Genomic_DNA"/>
</dbReference>
<evidence type="ECO:0000313" key="3">
    <source>
        <dbReference type="EMBL" id="CDF80537.1"/>
    </source>
</evidence>
<organism evidence="3 4">
    <name type="scientific">Formosa agariphila (strain DSM 15362 / KCTC 12365 / LMG 23005 / KMM 3901 / M-2Alg 35-1)</name>
    <dbReference type="NCBI Taxonomy" id="1347342"/>
    <lineage>
        <taxon>Bacteria</taxon>
        <taxon>Pseudomonadati</taxon>
        <taxon>Bacteroidota</taxon>
        <taxon>Flavobacteriia</taxon>
        <taxon>Flavobacteriales</taxon>
        <taxon>Flavobacteriaceae</taxon>
        <taxon>Formosa</taxon>
    </lineage>
</organism>
<name>T2KNU2_FORAG</name>
<dbReference type="Pfam" id="PF13590">
    <property type="entry name" value="DUF4136"/>
    <property type="match status" value="1"/>
</dbReference>
<dbReference type="eggNOG" id="ENOG5032YB2">
    <property type="taxonomic scope" value="Bacteria"/>
</dbReference>
<dbReference type="PATRIC" id="fig|1347342.6.peg.2844"/>
<accession>T2KNU2</accession>
<evidence type="ECO:0000256" key="1">
    <source>
        <dbReference type="SAM" id="SignalP"/>
    </source>
</evidence>
<feature type="chain" id="PRO_5004591101" description="DUF4136 domain-containing protein" evidence="1">
    <location>
        <begin position="27"/>
        <end position="184"/>
    </location>
</feature>
<dbReference type="STRING" id="1347342.BN863_28250"/>
<dbReference type="InterPro" id="IPR025411">
    <property type="entry name" value="DUF4136"/>
</dbReference>
<dbReference type="Proteomes" id="UP000016160">
    <property type="component" value="Chromosome"/>
</dbReference>
<dbReference type="HOGENOM" id="CLU_113282_0_1_10"/>
<keyword evidence="4" id="KW-1185">Reference proteome</keyword>
<gene>
    <name evidence="3" type="ORF">BN863_28250</name>
</gene>